<evidence type="ECO:0000256" key="4">
    <source>
        <dbReference type="PIRSR" id="PIRSR004846-1"/>
    </source>
</evidence>
<feature type="binding site" evidence="4">
    <location>
        <position position="51"/>
    </location>
    <ligand>
        <name>molybdate</name>
        <dbReference type="ChEBI" id="CHEBI:36264"/>
    </ligand>
</feature>
<dbReference type="GO" id="GO:0015689">
    <property type="term" value="P:molybdate ion transport"/>
    <property type="evidence" value="ECO:0007669"/>
    <property type="project" value="InterPro"/>
</dbReference>
<proteinExistence type="inferred from homology"/>
<dbReference type="EMBL" id="JACIEQ010000001">
    <property type="protein sequence ID" value="MBB4020679.1"/>
    <property type="molecule type" value="Genomic_DNA"/>
</dbReference>
<dbReference type="NCBIfam" id="TIGR01256">
    <property type="entry name" value="modA"/>
    <property type="match status" value="1"/>
</dbReference>
<dbReference type="Pfam" id="PF13531">
    <property type="entry name" value="SBP_bac_11"/>
    <property type="match status" value="1"/>
</dbReference>
<dbReference type="PANTHER" id="PTHR30632">
    <property type="entry name" value="MOLYBDATE-BINDING PERIPLASMIC PROTEIN"/>
    <property type="match status" value="1"/>
</dbReference>
<dbReference type="GO" id="GO:0046872">
    <property type="term" value="F:metal ion binding"/>
    <property type="evidence" value="ECO:0007669"/>
    <property type="project" value="UniProtKB-KW"/>
</dbReference>
<keyword evidence="7" id="KW-1185">Reference proteome</keyword>
<protein>
    <submittedName>
        <fullName evidence="6">Molybdate transport system substrate-binding protein</fullName>
    </submittedName>
</protein>
<dbReference type="AlphaFoldDB" id="A0A840CBF1"/>
<dbReference type="RefSeq" id="WP_054538244.1">
    <property type="nucleotide sequence ID" value="NZ_JACIEQ010000001.1"/>
</dbReference>
<feature type="binding site" evidence="4">
    <location>
        <position position="28"/>
    </location>
    <ligand>
        <name>molybdate</name>
        <dbReference type="ChEBI" id="CHEBI:36264"/>
    </ligand>
</feature>
<dbReference type="Gene3D" id="3.40.190.10">
    <property type="entry name" value="Periplasmic binding protein-like II"/>
    <property type="match status" value="2"/>
</dbReference>
<accession>A0A840CBF1</accession>
<comment type="similarity">
    <text evidence="1">Belongs to the bacterial solute-binding protein ModA family.</text>
</comment>
<feature type="signal peptide" evidence="5">
    <location>
        <begin position="1"/>
        <end position="19"/>
    </location>
</feature>
<dbReference type="InterPro" id="IPR050682">
    <property type="entry name" value="ModA/WtpA"/>
</dbReference>
<dbReference type="PANTHER" id="PTHR30632:SF17">
    <property type="entry name" value="MOLYBDATE-BINDING PROTEIN MODA"/>
    <property type="match status" value="1"/>
</dbReference>
<organism evidence="6 7">
    <name type="scientific">Actibacterium naphthalenivorans</name>
    <dbReference type="NCBI Taxonomy" id="1614693"/>
    <lineage>
        <taxon>Bacteria</taxon>
        <taxon>Pseudomonadati</taxon>
        <taxon>Pseudomonadota</taxon>
        <taxon>Alphaproteobacteria</taxon>
        <taxon>Rhodobacterales</taxon>
        <taxon>Roseobacteraceae</taxon>
        <taxon>Actibacterium</taxon>
    </lineage>
</organism>
<keyword evidence="3 5" id="KW-0732">Signal</keyword>
<evidence type="ECO:0000256" key="1">
    <source>
        <dbReference type="ARBA" id="ARBA00009175"/>
    </source>
</evidence>
<evidence type="ECO:0000313" key="6">
    <source>
        <dbReference type="EMBL" id="MBB4020679.1"/>
    </source>
</evidence>
<evidence type="ECO:0000256" key="3">
    <source>
        <dbReference type="ARBA" id="ARBA00022729"/>
    </source>
</evidence>
<feature type="chain" id="PRO_5032715631" evidence="5">
    <location>
        <begin position="20"/>
        <end position="247"/>
    </location>
</feature>
<comment type="caution">
    <text evidence="6">The sequence shown here is derived from an EMBL/GenBank/DDBJ whole genome shotgun (WGS) entry which is preliminary data.</text>
</comment>
<keyword evidence="4" id="KW-0500">Molybdenum</keyword>
<dbReference type="PIRSF" id="PIRSF004846">
    <property type="entry name" value="ModA"/>
    <property type="match status" value="1"/>
</dbReference>
<dbReference type="SUPFAM" id="SSF53850">
    <property type="entry name" value="Periplasmic binding protein-like II"/>
    <property type="match status" value="1"/>
</dbReference>
<dbReference type="GO" id="GO:0030288">
    <property type="term" value="C:outer membrane-bounded periplasmic space"/>
    <property type="evidence" value="ECO:0007669"/>
    <property type="project" value="TreeGrafter"/>
</dbReference>
<evidence type="ECO:0000313" key="7">
    <source>
        <dbReference type="Proteomes" id="UP000585681"/>
    </source>
</evidence>
<gene>
    <name evidence="6" type="ORF">GGR17_000470</name>
</gene>
<dbReference type="GO" id="GO:0030973">
    <property type="term" value="F:molybdate ion binding"/>
    <property type="evidence" value="ECO:0007669"/>
    <property type="project" value="TreeGrafter"/>
</dbReference>
<evidence type="ECO:0000256" key="2">
    <source>
        <dbReference type="ARBA" id="ARBA00022723"/>
    </source>
</evidence>
<evidence type="ECO:0000256" key="5">
    <source>
        <dbReference type="SAM" id="SignalP"/>
    </source>
</evidence>
<dbReference type="Proteomes" id="UP000585681">
    <property type="component" value="Unassembled WGS sequence"/>
</dbReference>
<dbReference type="InterPro" id="IPR005950">
    <property type="entry name" value="ModA"/>
</dbReference>
<reference evidence="6" key="1">
    <citation type="submission" date="2020-08" db="EMBL/GenBank/DDBJ databases">
        <title>Genomic Encyclopedia of Type Strains, Phase IV (KMG-IV): sequencing the most valuable type-strain genomes for metagenomic binning, comparative biology and taxonomic classification.</title>
        <authorList>
            <person name="Goeker M."/>
        </authorList>
    </citation>
    <scope>NUCLEOTIDE SEQUENCE [LARGE SCALE GENOMIC DNA]</scope>
    <source>
        <strain evidence="6">DSM 105040</strain>
    </source>
</reference>
<name>A0A840CBF1_9RHOB</name>
<feature type="binding site" evidence="4">
    <location>
        <position position="179"/>
    </location>
    <ligand>
        <name>molybdate</name>
        <dbReference type="ChEBI" id="CHEBI:36264"/>
    </ligand>
</feature>
<sequence>MRILAALCLSMFLAPPARAGPLIFAAASTARALDAAIAESGMDVTVSYGASGAIARQIEQGAPADLFLSANPKWMAHLVDLGLVAADTVEPLLSNTLVLIAPSGAGALMPTAVAMAARLEDEQFVMADFTTAPVGRYGHAALTSLGLWEAVAPSYVPTRNTIATVAAVARGEAALGLVYASDALGVEGVEVVYDIPPESHPAILYLVAPVAGATEPEQAAALLAFLRADAARTVFAGFGFRPAEGAP</sequence>
<keyword evidence="2 4" id="KW-0479">Metal-binding</keyword>